<dbReference type="PANTHER" id="PTHR23513">
    <property type="entry name" value="INTEGRAL MEMBRANE EFFLUX PROTEIN-RELATED"/>
    <property type="match status" value="1"/>
</dbReference>
<dbReference type="SUPFAM" id="SSF103473">
    <property type="entry name" value="MFS general substrate transporter"/>
    <property type="match status" value="1"/>
</dbReference>
<organism evidence="8 9">
    <name type="scientific">Lentzea roselyniae</name>
    <dbReference type="NCBI Taxonomy" id="531940"/>
    <lineage>
        <taxon>Bacteria</taxon>
        <taxon>Bacillati</taxon>
        <taxon>Actinomycetota</taxon>
        <taxon>Actinomycetes</taxon>
        <taxon>Pseudonocardiales</taxon>
        <taxon>Pseudonocardiaceae</taxon>
        <taxon>Lentzea</taxon>
    </lineage>
</organism>
<feature type="transmembrane region" description="Helical" evidence="6">
    <location>
        <begin position="137"/>
        <end position="155"/>
    </location>
</feature>
<comment type="subcellular location">
    <subcellularLocation>
        <location evidence="1">Cell membrane</location>
        <topology evidence="1">Multi-pass membrane protein</topology>
    </subcellularLocation>
</comment>
<evidence type="ECO:0000256" key="1">
    <source>
        <dbReference type="ARBA" id="ARBA00004651"/>
    </source>
</evidence>
<keyword evidence="2" id="KW-1003">Cell membrane</keyword>
<dbReference type="CDD" id="cd06173">
    <property type="entry name" value="MFS_MefA_like"/>
    <property type="match status" value="1"/>
</dbReference>
<keyword evidence="9" id="KW-1185">Reference proteome</keyword>
<evidence type="ECO:0000313" key="9">
    <source>
        <dbReference type="Proteomes" id="UP001500711"/>
    </source>
</evidence>
<keyword evidence="4 6" id="KW-1133">Transmembrane helix</keyword>
<evidence type="ECO:0000259" key="7">
    <source>
        <dbReference type="PROSITE" id="PS50850"/>
    </source>
</evidence>
<feature type="transmembrane region" description="Helical" evidence="6">
    <location>
        <begin position="12"/>
        <end position="29"/>
    </location>
</feature>
<dbReference type="Pfam" id="PF07690">
    <property type="entry name" value="MFS_1"/>
    <property type="match status" value="1"/>
</dbReference>
<evidence type="ECO:0000256" key="4">
    <source>
        <dbReference type="ARBA" id="ARBA00022989"/>
    </source>
</evidence>
<dbReference type="EMBL" id="BAABBE010000015">
    <property type="protein sequence ID" value="GAA3660539.1"/>
    <property type="molecule type" value="Genomic_DNA"/>
</dbReference>
<protein>
    <submittedName>
        <fullName evidence="8">MFS transporter</fullName>
    </submittedName>
</protein>
<evidence type="ECO:0000256" key="5">
    <source>
        <dbReference type="ARBA" id="ARBA00023136"/>
    </source>
</evidence>
<evidence type="ECO:0000256" key="6">
    <source>
        <dbReference type="SAM" id="Phobius"/>
    </source>
</evidence>
<feature type="transmembrane region" description="Helical" evidence="6">
    <location>
        <begin position="361"/>
        <end position="381"/>
    </location>
</feature>
<dbReference type="RefSeq" id="WP_346132700.1">
    <property type="nucleotide sequence ID" value="NZ_BAABBE010000015.1"/>
</dbReference>
<dbReference type="Proteomes" id="UP001500711">
    <property type="component" value="Unassembled WGS sequence"/>
</dbReference>
<evidence type="ECO:0000256" key="2">
    <source>
        <dbReference type="ARBA" id="ARBA00022475"/>
    </source>
</evidence>
<keyword evidence="3 6" id="KW-0812">Transmembrane</keyword>
<evidence type="ECO:0000313" key="8">
    <source>
        <dbReference type="EMBL" id="GAA3660539.1"/>
    </source>
</evidence>
<dbReference type="InterPro" id="IPR020846">
    <property type="entry name" value="MFS_dom"/>
</dbReference>
<accession>A0ABP7BIX0</accession>
<feature type="transmembrane region" description="Helical" evidence="6">
    <location>
        <begin position="294"/>
        <end position="314"/>
    </location>
</feature>
<dbReference type="PANTHER" id="PTHR23513:SF11">
    <property type="entry name" value="STAPHYLOFERRIN A TRANSPORTER"/>
    <property type="match status" value="1"/>
</dbReference>
<sequence>MGAFGLFCSARVISLLGSAMAVVALPFAVLDHGTVLDSGLVLTARLVPHLGLVLIGGSTADRFSRSAVLTVSHVGSGVAQAVAATALLTGNYHLGLVVALQATQGAFGAFTSPAARGVLPELVEPGRLQKANSLLSAARYGTGLIGPAAAGLAAATIGAGWALAFDAGTFLTAAVLYAKLRLPGKPAKSSLTQDLKEGWDTFRTTTWVWTMVLSFCLTNAIYTGVWTVLGLAIAKRTIGEFEWGVVLSASGAGLALITLILYRTRTVPLWIATLVTLVAAAPLLALGLQANTPTLVVIAFVEGMGMGTWVIAWETSLQRNVPNHMLSRVTAYDEFGSYLAIPLGAVTAPLVAAKIGDTTTATIAAFAYVVAALIPLPSLLAQRHAAREPERQSA</sequence>
<feature type="transmembrane region" description="Helical" evidence="6">
    <location>
        <begin position="269"/>
        <end position="288"/>
    </location>
</feature>
<feature type="transmembrane region" description="Helical" evidence="6">
    <location>
        <begin position="206"/>
        <end position="229"/>
    </location>
</feature>
<name>A0ABP7BIX0_9PSEU</name>
<comment type="caution">
    <text evidence="8">The sequence shown here is derived from an EMBL/GenBank/DDBJ whole genome shotgun (WGS) entry which is preliminary data.</text>
</comment>
<gene>
    <name evidence="8" type="ORF">GCM10022267_53440</name>
</gene>
<proteinExistence type="predicted"/>
<feature type="domain" description="Major facilitator superfamily (MFS) profile" evidence="7">
    <location>
        <begin position="1"/>
        <end position="383"/>
    </location>
</feature>
<feature type="transmembrane region" description="Helical" evidence="6">
    <location>
        <begin position="241"/>
        <end position="262"/>
    </location>
</feature>
<evidence type="ECO:0000256" key="3">
    <source>
        <dbReference type="ARBA" id="ARBA00022692"/>
    </source>
</evidence>
<keyword evidence="5 6" id="KW-0472">Membrane</keyword>
<dbReference type="InterPro" id="IPR011701">
    <property type="entry name" value="MFS"/>
</dbReference>
<dbReference type="InterPro" id="IPR036259">
    <property type="entry name" value="MFS_trans_sf"/>
</dbReference>
<dbReference type="PROSITE" id="PS50850">
    <property type="entry name" value="MFS"/>
    <property type="match status" value="1"/>
</dbReference>
<dbReference type="Gene3D" id="1.20.1250.20">
    <property type="entry name" value="MFS general substrate transporter like domains"/>
    <property type="match status" value="1"/>
</dbReference>
<reference evidence="9" key="1">
    <citation type="journal article" date="2019" name="Int. J. Syst. Evol. Microbiol.">
        <title>The Global Catalogue of Microorganisms (GCM) 10K type strain sequencing project: providing services to taxonomists for standard genome sequencing and annotation.</title>
        <authorList>
            <consortium name="The Broad Institute Genomics Platform"/>
            <consortium name="The Broad Institute Genome Sequencing Center for Infectious Disease"/>
            <person name="Wu L."/>
            <person name="Ma J."/>
        </authorList>
    </citation>
    <scope>NUCLEOTIDE SEQUENCE [LARGE SCALE GENOMIC DNA]</scope>
    <source>
        <strain evidence="9">JCM 17494</strain>
    </source>
</reference>